<dbReference type="EC" id="1.-.-.-" evidence="3"/>
<dbReference type="EMBL" id="FLUM01000001">
    <property type="protein sequence ID" value="SBV97708.1"/>
    <property type="molecule type" value="Genomic_DNA"/>
</dbReference>
<dbReference type="PANTHER" id="PTHR42760">
    <property type="entry name" value="SHORT-CHAIN DEHYDROGENASES/REDUCTASES FAMILY MEMBER"/>
    <property type="match status" value="1"/>
</dbReference>
<gene>
    <name evidence="3" type="primary">uxuB</name>
    <name evidence="3" type="ORF">KL86DYS1_11980</name>
</gene>
<evidence type="ECO:0000313" key="3">
    <source>
        <dbReference type="EMBL" id="SBV97708.1"/>
    </source>
</evidence>
<name>A0A212JE61_9BACT</name>
<proteinExistence type="inferred from homology"/>
<keyword evidence="2 3" id="KW-0560">Oxidoreductase</keyword>
<protein>
    <submittedName>
        <fullName evidence="3">Uncharacterized oxidoreductase UxuB</fullName>
        <ecNumber evidence="3">1.-.-.-</ecNumber>
    </submittedName>
</protein>
<dbReference type="PRINTS" id="PR00080">
    <property type="entry name" value="SDRFAMILY"/>
</dbReference>
<evidence type="ECO:0000256" key="2">
    <source>
        <dbReference type="ARBA" id="ARBA00023002"/>
    </source>
</evidence>
<dbReference type="NCBIfam" id="NF006132">
    <property type="entry name" value="PRK08277.1"/>
    <property type="match status" value="1"/>
</dbReference>
<sequence>MTINMRRSMNELFSVKGKITIVTGGYGVLGSSIAKYMALQGAVIIILGRSEEKGNALADEIKAAGGEAVFLTSDVLDLAILESNKESILSMYGRIDILINVVGGNVPGATLSPEQPFFDMKIADWEKVTNLNLNGTVYPSYVFGEAMAKQKSGNIINITSMAAYSAITRVPGYSVAKTGISNFTQWLATEMALKYGDNVRVNAIAPGFFIGNQNRAVLINPDGSLTERSEKVLAKTPMKRFGDITELNGAVQFLCSDAASFITGAILPVDGGFSAFSGV</sequence>
<dbReference type="PROSITE" id="PS00061">
    <property type="entry name" value="ADH_SHORT"/>
    <property type="match status" value="1"/>
</dbReference>
<dbReference type="InterPro" id="IPR036291">
    <property type="entry name" value="NAD(P)-bd_dom_sf"/>
</dbReference>
<evidence type="ECO:0000256" key="1">
    <source>
        <dbReference type="ARBA" id="ARBA00006484"/>
    </source>
</evidence>
<dbReference type="InterPro" id="IPR020904">
    <property type="entry name" value="Sc_DH/Rdtase_CS"/>
</dbReference>
<dbReference type="AlphaFoldDB" id="A0A212JE61"/>
<dbReference type="PANTHER" id="PTHR42760:SF115">
    <property type="entry name" value="3-OXOACYL-[ACYL-CARRIER-PROTEIN] REDUCTASE FABG"/>
    <property type="match status" value="1"/>
</dbReference>
<accession>A0A212JE61</accession>
<dbReference type="InterPro" id="IPR002347">
    <property type="entry name" value="SDR_fam"/>
</dbReference>
<reference evidence="3" key="1">
    <citation type="submission" date="2016-04" db="EMBL/GenBank/DDBJ databases">
        <authorList>
            <person name="Evans L.H."/>
            <person name="Alamgir A."/>
            <person name="Owens N."/>
            <person name="Weber N.D."/>
            <person name="Virtaneva K."/>
            <person name="Barbian K."/>
            <person name="Babar A."/>
            <person name="Rosenke K."/>
        </authorList>
    </citation>
    <scope>NUCLEOTIDE SEQUENCE</scope>
    <source>
        <strain evidence="3">86-1</strain>
    </source>
</reference>
<dbReference type="GO" id="GO:0005975">
    <property type="term" value="P:carbohydrate metabolic process"/>
    <property type="evidence" value="ECO:0007669"/>
    <property type="project" value="UniProtKB-ARBA"/>
</dbReference>
<dbReference type="FunFam" id="3.40.50.720:FF:000240">
    <property type="entry name" value="SDR family oxidoreductase"/>
    <property type="match status" value="1"/>
</dbReference>
<dbReference type="SUPFAM" id="SSF51735">
    <property type="entry name" value="NAD(P)-binding Rossmann-fold domains"/>
    <property type="match status" value="1"/>
</dbReference>
<dbReference type="PRINTS" id="PR00081">
    <property type="entry name" value="GDHRDH"/>
</dbReference>
<comment type="similarity">
    <text evidence="1">Belongs to the short-chain dehydrogenases/reductases (SDR) family.</text>
</comment>
<dbReference type="Gene3D" id="3.40.50.720">
    <property type="entry name" value="NAD(P)-binding Rossmann-like Domain"/>
    <property type="match status" value="1"/>
</dbReference>
<dbReference type="Pfam" id="PF13561">
    <property type="entry name" value="adh_short_C2"/>
    <property type="match status" value="1"/>
</dbReference>
<dbReference type="GO" id="GO:0016616">
    <property type="term" value="F:oxidoreductase activity, acting on the CH-OH group of donors, NAD or NADP as acceptor"/>
    <property type="evidence" value="ECO:0007669"/>
    <property type="project" value="UniProtKB-ARBA"/>
</dbReference>
<organism evidence="3">
    <name type="scientific">uncultured Dysgonomonas sp</name>
    <dbReference type="NCBI Taxonomy" id="206096"/>
    <lineage>
        <taxon>Bacteria</taxon>
        <taxon>Pseudomonadati</taxon>
        <taxon>Bacteroidota</taxon>
        <taxon>Bacteroidia</taxon>
        <taxon>Bacteroidales</taxon>
        <taxon>Dysgonomonadaceae</taxon>
        <taxon>Dysgonomonas</taxon>
        <taxon>environmental samples</taxon>
    </lineage>
</organism>